<proteinExistence type="inferred from homology"/>
<dbReference type="Pfam" id="PF04241">
    <property type="entry name" value="DUF423"/>
    <property type="match status" value="1"/>
</dbReference>
<keyword evidence="5 6" id="KW-0472">Membrane</keyword>
<sequence length="125" mass="12992">MNRTFVSLGAWLAGIAVALGAFGTHALKDRLSEKAMETWHTAVQYHALHALALVVVGLVCAYAETKMVRAAGWLFAAGIVIFGGTLYAYALTGIVGFAIVTPLGGLCFILGWAALARGVASTPKG</sequence>
<comment type="similarity">
    <text evidence="2">Belongs to the UPF0382 family.</text>
</comment>
<reference evidence="7 8" key="1">
    <citation type="journal article" date="2014" name="PLoS ONE">
        <title>The first complete genome sequence of the class fimbriimonadia in the phylum armatimonadetes.</title>
        <authorList>
            <person name="Hu Z.Y."/>
            <person name="Wang Y.Z."/>
            <person name="Im W.T."/>
            <person name="Wang S.Y."/>
            <person name="Zhao G.P."/>
            <person name="Zheng H.J."/>
            <person name="Quan Z.X."/>
        </authorList>
    </citation>
    <scope>NUCLEOTIDE SEQUENCE [LARGE SCALE GENOMIC DNA]</scope>
    <source>
        <strain evidence="7">Gsoil 348</strain>
    </source>
</reference>
<evidence type="ECO:0000256" key="6">
    <source>
        <dbReference type="SAM" id="Phobius"/>
    </source>
</evidence>
<dbReference type="PANTHER" id="PTHR43461:SF1">
    <property type="entry name" value="TRANSMEMBRANE PROTEIN 256"/>
    <property type="match status" value="1"/>
</dbReference>
<dbReference type="OrthoDB" id="9802121at2"/>
<feature type="transmembrane region" description="Helical" evidence="6">
    <location>
        <begin position="70"/>
        <end position="89"/>
    </location>
</feature>
<evidence type="ECO:0000313" key="8">
    <source>
        <dbReference type="Proteomes" id="UP000027982"/>
    </source>
</evidence>
<organism evidence="7 8">
    <name type="scientific">Fimbriimonas ginsengisoli Gsoil 348</name>
    <dbReference type="NCBI Taxonomy" id="661478"/>
    <lineage>
        <taxon>Bacteria</taxon>
        <taxon>Bacillati</taxon>
        <taxon>Armatimonadota</taxon>
        <taxon>Fimbriimonadia</taxon>
        <taxon>Fimbriimonadales</taxon>
        <taxon>Fimbriimonadaceae</taxon>
        <taxon>Fimbriimonas</taxon>
    </lineage>
</organism>
<dbReference type="InterPro" id="IPR006696">
    <property type="entry name" value="DUF423"/>
</dbReference>
<evidence type="ECO:0000256" key="2">
    <source>
        <dbReference type="ARBA" id="ARBA00009694"/>
    </source>
</evidence>
<comment type="subcellular location">
    <subcellularLocation>
        <location evidence="1">Membrane</location>
        <topology evidence="1">Multi-pass membrane protein</topology>
    </subcellularLocation>
</comment>
<name>A0A068NTJ4_FIMGI</name>
<protein>
    <submittedName>
        <fullName evidence="7">Putative membrane protein</fullName>
    </submittedName>
</protein>
<gene>
    <name evidence="7" type="ORF">OP10G_3398</name>
</gene>
<keyword evidence="3 6" id="KW-0812">Transmembrane</keyword>
<dbReference type="RefSeq" id="WP_025229297.1">
    <property type="nucleotide sequence ID" value="NZ_CP007139.1"/>
</dbReference>
<feature type="transmembrane region" description="Helical" evidence="6">
    <location>
        <begin position="95"/>
        <end position="115"/>
    </location>
</feature>
<keyword evidence="8" id="KW-1185">Reference proteome</keyword>
<dbReference type="STRING" id="661478.OP10G_3398"/>
<dbReference type="EMBL" id="CP007139">
    <property type="protein sequence ID" value="AIE86766.1"/>
    <property type="molecule type" value="Genomic_DNA"/>
</dbReference>
<dbReference type="Proteomes" id="UP000027982">
    <property type="component" value="Chromosome"/>
</dbReference>
<evidence type="ECO:0000256" key="5">
    <source>
        <dbReference type="ARBA" id="ARBA00023136"/>
    </source>
</evidence>
<dbReference type="eggNOG" id="COG2363">
    <property type="taxonomic scope" value="Bacteria"/>
</dbReference>
<evidence type="ECO:0000256" key="4">
    <source>
        <dbReference type="ARBA" id="ARBA00022989"/>
    </source>
</evidence>
<dbReference type="GO" id="GO:0005886">
    <property type="term" value="C:plasma membrane"/>
    <property type="evidence" value="ECO:0007669"/>
    <property type="project" value="TreeGrafter"/>
</dbReference>
<dbReference type="PANTHER" id="PTHR43461">
    <property type="entry name" value="TRANSMEMBRANE PROTEIN 256"/>
    <property type="match status" value="1"/>
</dbReference>
<dbReference type="KEGG" id="fgi:OP10G_3398"/>
<evidence type="ECO:0000256" key="3">
    <source>
        <dbReference type="ARBA" id="ARBA00022692"/>
    </source>
</evidence>
<evidence type="ECO:0000313" key="7">
    <source>
        <dbReference type="EMBL" id="AIE86766.1"/>
    </source>
</evidence>
<dbReference type="HOGENOM" id="CLU_096548_3_3_0"/>
<feature type="transmembrane region" description="Helical" evidence="6">
    <location>
        <begin position="44"/>
        <end position="63"/>
    </location>
</feature>
<dbReference type="AlphaFoldDB" id="A0A068NTJ4"/>
<evidence type="ECO:0000256" key="1">
    <source>
        <dbReference type="ARBA" id="ARBA00004141"/>
    </source>
</evidence>
<keyword evidence="4 6" id="KW-1133">Transmembrane helix</keyword>
<accession>A0A068NTJ4</accession>